<evidence type="ECO:0000259" key="6">
    <source>
        <dbReference type="PROSITE" id="PS50011"/>
    </source>
</evidence>
<sequence length="675" mass="74514">MADAAQKPGHSLQSVPSISPPRRSSSSLTDSSISSSSREAKEITVKRRPQDHQEDTNQRTVREIMQKVEAMTAQDNSRESGPEPKWRKALRIAEGMQSVQAPQPAPINQSTPLVASPRGISSQVPSSDSSATSSSETKKTSSELGPRSHDHPDSSKRKTVREIMQKVHAMTAQANSSNNRPEPMWLQALRRAEKMRQATQPVLDQQLPPPTPPKPPTLLPTHAFACPLPVQAGQSTATLVPRLKPIGHERNVCINRHIKPAPAVINTVNAINTVHTLLPLQLGTRSGGNIQQAGKSPVFVVLILNQQVAPGPQHTQPHQHQVVKPQTPKPAVNAKRRLMNPPESPIDINPRKRQKQVSPTSTSGLGGACASSSPSPLPAESSIIPVLLETELEDVVAQGKPTCLGSGVYGEVLLKRRTSGELIALKRLKNVTDDAKAYKEMLEEVRVMMAVQHRREFPKVVGIVNRTTFAVEFVGDSVALKSRHLRSVVDYPPAKLTKLGWINICLDISRGLHALHQAGWSHNDLHTRNIMVWRDPSNKSDGNWGAKIIDLGMATRIDNPPPPFQYSFEEKANCYRNCMQLAPQLIEGTCQYGIQTDVYSLGYVFSVVSFQKPELGVVDSIHFQCRRVLKDRPIMESIIQDLERFRCDVVKEAMADIRKRLNRLSKLAKAAKCRN</sequence>
<evidence type="ECO:0000313" key="8">
    <source>
        <dbReference type="RefSeq" id="XP_022102028.1"/>
    </source>
</evidence>
<keyword evidence="2" id="KW-0547">Nucleotide-binding</keyword>
<evidence type="ECO:0000256" key="5">
    <source>
        <dbReference type="SAM" id="MobiDB-lite"/>
    </source>
</evidence>
<evidence type="ECO:0000256" key="4">
    <source>
        <dbReference type="ARBA" id="ARBA00022840"/>
    </source>
</evidence>
<dbReference type="GO" id="GO:0005524">
    <property type="term" value="F:ATP binding"/>
    <property type="evidence" value="ECO:0007669"/>
    <property type="project" value="UniProtKB-KW"/>
</dbReference>
<feature type="compositionally biased region" description="Basic and acidic residues" evidence="5">
    <location>
        <begin position="38"/>
        <end position="66"/>
    </location>
</feature>
<feature type="region of interest" description="Disordered" evidence="5">
    <location>
        <begin position="1"/>
        <end position="158"/>
    </location>
</feature>
<feature type="compositionally biased region" description="Basic and acidic residues" evidence="5">
    <location>
        <begin position="76"/>
        <end position="86"/>
    </location>
</feature>
<dbReference type="Gene3D" id="3.30.200.20">
    <property type="entry name" value="Phosphorylase Kinase, domain 1"/>
    <property type="match status" value="1"/>
</dbReference>
<dbReference type="RefSeq" id="XP_022102028.1">
    <property type="nucleotide sequence ID" value="XM_022246336.1"/>
</dbReference>
<evidence type="ECO:0000256" key="2">
    <source>
        <dbReference type="ARBA" id="ARBA00022741"/>
    </source>
</evidence>
<feature type="compositionally biased region" description="Low complexity" evidence="5">
    <location>
        <begin position="310"/>
        <end position="326"/>
    </location>
</feature>
<keyword evidence="7" id="KW-1185">Reference proteome</keyword>
<dbReference type="OMA" id="DITHGAR"/>
<dbReference type="AlphaFoldDB" id="A0A8B7Z8P1"/>
<dbReference type="Gene3D" id="1.10.510.10">
    <property type="entry name" value="Transferase(Phosphotransferase) domain 1"/>
    <property type="match status" value="1"/>
</dbReference>
<accession>A0A8B7Z8P1</accession>
<dbReference type="PANTHER" id="PTHR48016">
    <property type="entry name" value="MAP KINASE KINASE KINASE SSK2-RELATED-RELATED"/>
    <property type="match status" value="1"/>
</dbReference>
<dbReference type="InterPro" id="IPR050538">
    <property type="entry name" value="MAP_kinase_kinase_kinase"/>
</dbReference>
<name>A0A8B7Z8P1_ACAPL</name>
<keyword evidence="4" id="KW-0067">ATP-binding</keyword>
<evidence type="ECO:0000256" key="1">
    <source>
        <dbReference type="ARBA" id="ARBA00022679"/>
    </source>
</evidence>
<evidence type="ECO:0000313" key="7">
    <source>
        <dbReference type="Proteomes" id="UP000694845"/>
    </source>
</evidence>
<gene>
    <name evidence="8" type="primary">LOC110985361</name>
</gene>
<dbReference type="Proteomes" id="UP000694845">
    <property type="component" value="Unplaced"/>
</dbReference>
<dbReference type="GeneID" id="110985361"/>
<dbReference type="Pfam" id="PF00069">
    <property type="entry name" value="Pkinase"/>
    <property type="match status" value="1"/>
</dbReference>
<feature type="compositionally biased region" description="Low complexity" evidence="5">
    <location>
        <begin position="360"/>
        <end position="377"/>
    </location>
</feature>
<dbReference type="InterPro" id="IPR000719">
    <property type="entry name" value="Prot_kinase_dom"/>
</dbReference>
<reference evidence="8" key="1">
    <citation type="submission" date="2025-08" db="UniProtKB">
        <authorList>
            <consortium name="RefSeq"/>
        </authorList>
    </citation>
    <scope>IDENTIFICATION</scope>
</reference>
<dbReference type="KEGG" id="aplc:110985361"/>
<organism evidence="7 8">
    <name type="scientific">Acanthaster planci</name>
    <name type="common">Crown-of-thorns starfish</name>
    <dbReference type="NCBI Taxonomy" id="133434"/>
    <lineage>
        <taxon>Eukaryota</taxon>
        <taxon>Metazoa</taxon>
        <taxon>Echinodermata</taxon>
        <taxon>Eleutherozoa</taxon>
        <taxon>Asterozoa</taxon>
        <taxon>Asteroidea</taxon>
        <taxon>Valvatacea</taxon>
        <taxon>Valvatida</taxon>
        <taxon>Acanthasteridae</taxon>
        <taxon>Acanthaster</taxon>
    </lineage>
</organism>
<dbReference type="PROSITE" id="PS50011">
    <property type="entry name" value="PROTEIN_KINASE_DOM"/>
    <property type="match status" value="1"/>
</dbReference>
<feature type="region of interest" description="Disordered" evidence="5">
    <location>
        <begin position="310"/>
        <end position="377"/>
    </location>
</feature>
<feature type="compositionally biased region" description="Low complexity" evidence="5">
    <location>
        <begin position="14"/>
        <end position="37"/>
    </location>
</feature>
<dbReference type="CDD" id="cd00180">
    <property type="entry name" value="PKc"/>
    <property type="match status" value="1"/>
</dbReference>
<dbReference type="SUPFAM" id="SSF56112">
    <property type="entry name" value="Protein kinase-like (PK-like)"/>
    <property type="match status" value="1"/>
</dbReference>
<dbReference type="GO" id="GO:0004672">
    <property type="term" value="F:protein kinase activity"/>
    <property type="evidence" value="ECO:0007669"/>
    <property type="project" value="InterPro"/>
</dbReference>
<feature type="compositionally biased region" description="Low complexity" evidence="5">
    <location>
        <begin position="121"/>
        <end position="135"/>
    </location>
</feature>
<dbReference type="OrthoDB" id="626167at2759"/>
<feature type="compositionally biased region" description="Polar residues" evidence="5">
    <location>
        <begin position="97"/>
        <end position="113"/>
    </location>
</feature>
<evidence type="ECO:0000256" key="3">
    <source>
        <dbReference type="ARBA" id="ARBA00022777"/>
    </source>
</evidence>
<dbReference type="InterPro" id="IPR011009">
    <property type="entry name" value="Kinase-like_dom_sf"/>
</dbReference>
<feature type="domain" description="Protein kinase" evidence="6">
    <location>
        <begin position="398"/>
        <end position="675"/>
    </location>
</feature>
<keyword evidence="1" id="KW-0808">Transferase</keyword>
<feature type="compositionally biased region" description="Basic and acidic residues" evidence="5">
    <location>
        <begin position="136"/>
        <end position="158"/>
    </location>
</feature>
<proteinExistence type="predicted"/>
<keyword evidence="3" id="KW-0418">Kinase</keyword>
<protein>
    <submittedName>
        <fullName evidence="8">Uncharacterized protein LOC110985361</fullName>
    </submittedName>
</protein>
<dbReference type="PANTHER" id="PTHR48016:SF56">
    <property type="entry name" value="MAPKK KINASE"/>
    <property type="match status" value="1"/>
</dbReference>